<gene>
    <name evidence="1" type="ORF">CLV71_123144</name>
</gene>
<comment type="caution">
    <text evidence="1">The sequence shown here is derived from an EMBL/GenBank/DDBJ whole genome shotgun (WGS) entry which is preliminary data.</text>
</comment>
<reference evidence="1 2" key="1">
    <citation type="submission" date="2019-03" db="EMBL/GenBank/DDBJ databases">
        <title>Genomic Encyclopedia of Archaeal and Bacterial Type Strains, Phase II (KMG-II): from individual species to whole genera.</title>
        <authorList>
            <person name="Goeker M."/>
        </authorList>
    </citation>
    <scope>NUCLEOTIDE SEQUENCE [LARGE SCALE GENOMIC DNA]</scope>
    <source>
        <strain evidence="1 2">DSM 45499</strain>
    </source>
</reference>
<dbReference type="Proteomes" id="UP000294927">
    <property type="component" value="Unassembled WGS sequence"/>
</dbReference>
<name>A0A4R7UWH4_9PSEU</name>
<organism evidence="1 2">
    <name type="scientific">Actinophytocola oryzae</name>
    <dbReference type="NCBI Taxonomy" id="502181"/>
    <lineage>
        <taxon>Bacteria</taxon>
        <taxon>Bacillati</taxon>
        <taxon>Actinomycetota</taxon>
        <taxon>Actinomycetes</taxon>
        <taxon>Pseudonocardiales</taxon>
        <taxon>Pseudonocardiaceae</taxon>
    </lineage>
</organism>
<accession>A0A4R7UWH4</accession>
<dbReference type="EMBL" id="SOCP01000023">
    <property type="protein sequence ID" value="TDV40434.1"/>
    <property type="molecule type" value="Genomic_DNA"/>
</dbReference>
<protein>
    <submittedName>
        <fullName evidence="1">Uncharacterized protein</fullName>
    </submittedName>
</protein>
<evidence type="ECO:0000313" key="1">
    <source>
        <dbReference type="EMBL" id="TDV40434.1"/>
    </source>
</evidence>
<proteinExistence type="predicted"/>
<dbReference type="AlphaFoldDB" id="A0A4R7UWH4"/>
<evidence type="ECO:0000313" key="2">
    <source>
        <dbReference type="Proteomes" id="UP000294927"/>
    </source>
</evidence>
<keyword evidence="2" id="KW-1185">Reference proteome</keyword>
<sequence>MAGTLSCAVVGYRWNHEGSPEFEDQPAAEDWLSENWRDLADAGVGEVTLLCDDEVVYGPMSLDP</sequence>
<dbReference type="OrthoDB" id="3214648at2"/>